<dbReference type="AlphaFoldDB" id="A0AAV5LWE0"/>
<proteinExistence type="predicted"/>
<reference evidence="1 2" key="1">
    <citation type="journal article" date="2021" name="Commun. Biol.">
        <title>The genome of Shorea leprosula (Dipterocarpaceae) highlights the ecological relevance of drought in aseasonal tropical rainforests.</title>
        <authorList>
            <person name="Ng K.K.S."/>
            <person name="Kobayashi M.J."/>
            <person name="Fawcett J.A."/>
            <person name="Hatakeyama M."/>
            <person name="Paape T."/>
            <person name="Ng C.H."/>
            <person name="Ang C.C."/>
            <person name="Tnah L.H."/>
            <person name="Lee C.T."/>
            <person name="Nishiyama T."/>
            <person name="Sese J."/>
            <person name="O'Brien M.J."/>
            <person name="Copetti D."/>
            <person name="Mohd Noor M.I."/>
            <person name="Ong R.C."/>
            <person name="Putra M."/>
            <person name="Sireger I.Z."/>
            <person name="Indrioko S."/>
            <person name="Kosugi Y."/>
            <person name="Izuno A."/>
            <person name="Isagi Y."/>
            <person name="Lee S.L."/>
            <person name="Shimizu K.K."/>
        </authorList>
    </citation>
    <scope>NUCLEOTIDE SEQUENCE [LARGE SCALE GENOMIC DNA]</scope>
    <source>
        <strain evidence="1">214</strain>
    </source>
</reference>
<evidence type="ECO:0000313" key="2">
    <source>
        <dbReference type="Proteomes" id="UP001054252"/>
    </source>
</evidence>
<dbReference type="Proteomes" id="UP001054252">
    <property type="component" value="Unassembled WGS sequence"/>
</dbReference>
<gene>
    <name evidence="1" type="ORF">SLEP1_g49050</name>
</gene>
<protein>
    <submittedName>
        <fullName evidence="1">Uncharacterized protein</fullName>
    </submittedName>
</protein>
<evidence type="ECO:0000313" key="1">
    <source>
        <dbReference type="EMBL" id="GKV41535.1"/>
    </source>
</evidence>
<organism evidence="1 2">
    <name type="scientific">Rubroshorea leprosula</name>
    <dbReference type="NCBI Taxonomy" id="152421"/>
    <lineage>
        <taxon>Eukaryota</taxon>
        <taxon>Viridiplantae</taxon>
        <taxon>Streptophyta</taxon>
        <taxon>Embryophyta</taxon>
        <taxon>Tracheophyta</taxon>
        <taxon>Spermatophyta</taxon>
        <taxon>Magnoliopsida</taxon>
        <taxon>eudicotyledons</taxon>
        <taxon>Gunneridae</taxon>
        <taxon>Pentapetalae</taxon>
        <taxon>rosids</taxon>
        <taxon>malvids</taxon>
        <taxon>Malvales</taxon>
        <taxon>Dipterocarpaceae</taxon>
        <taxon>Rubroshorea</taxon>
    </lineage>
</organism>
<name>A0AAV5LWE0_9ROSI</name>
<keyword evidence="2" id="KW-1185">Reference proteome</keyword>
<sequence length="60" mass="6592">MDSVILDQDLQPAFAVAYPSQAFSRLSSVLFCVALAKDHRTSRQRTGPFLLKIEGSTAHV</sequence>
<accession>A0AAV5LWE0</accession>
<comment type="caution">
    <text evidence="1">The sequence shown here is derived from an EMBL/GenBank/DDBJ whole genome shotgun (WGS) entry which is preliminary data.</text>
</comment>
<dbReference type="EMBL" id="BPVZ01000150">
    <property type="protein sequence ID" value="GKV41535.1"/>
    <property type="molecule type" value="Genomic_DNA"/>
</dbReference>